<evidence type="ECO:0000313" key="2">
    <source>
        <dbReference type="Proteomes" id="UP000467841"/>
    </source>
</evidence>
<accession>A0A6D2HPF8</accession>
<reference evidence="1" key="1">
    <citation type="submission" date="2020-01" db="EMBL/GenBank/DDBJ databases">
        <authorList>
            <person name="Mishra B."/>
        </authorList>
    </citation>
    <scope>NUCLEOTIDE SEQUENCE [LARGE SCALE GENOMIC DNA]</scope>
</reference>
<protein>
    <submittedName>
        <fullName evidence="1">Uncharacterized protein</fullName>
    </submittedName>
</protein>
<gene>
    <name evidence="1" type="ORF">MERR_LOCUS3701</name>
</gene>
<organism evidence="1 2">
    <name type="scientific">Microthlaspi erraticum</name>
    <dbReference type="NCBI Taxonomy" id="1685480"/>
    <lineage>
        <taxon>Eukaryota</taxon>
        <taxon>Viridiplantae</taxon>
        <taxon>Streptophyta</taxon>
        <taxon>Embryophyta</taxon>
        <taxon>Tracheophyta</taxon>
        <taxon>Spermatophyta</taxon>
        <taxon>Magnoliopsida</taxon>
        <taxon>eudicotyledons</taxon>
        <taxon>Gunneridae</taxon>
        <taxon>Pentapetalae</taxon>
        <taxon>rosids</taxon>
        <taxon>malvids</taxon>
        <taxon>Brassicales</taxon>
        <taxon>Brassicaceae</taxon>
        <taxon>Coluteocarpeae</taxon>
        <taxon>Microthlaspi</taxon>
    </lineage>
</organism>
<keyword evidence="2" id="KW-1185">Reference proteome</keyword>
<proteinExistence type="predicted"/>
<dbReference type="EMBL" id="CACVBM020000222">
    <property type="protein sequence ID" value="CAA7016466.1"/>
    <property type="molecule type" value="Genomic_DNA"/>
</dbReference>
<dbReference type="AlphaFoldDB" id="A0A6D2HPF8"/>
<name>A0A6D2HPF8_9BRAS</name>
<evidence type="ECO:0000313" key="1">
    <source>
        <dbReference type="EMBL" id="CAA7016466.1"/>
    </source>
</evidence>
<comment type="caution">
    <text evidence="1">The sequence shown here is derived from an EMBL/GenBank/DDBJ whole genome shotgun (WGS) entry which is preliminary data.</text>
</comment>
<sequence length="88" mass="9749">MPVRNLLSAEDVVTEHRWLVGDTFRNANRNPASGWRRRSTDVLSGRAFGMAENQIRSSSSLAAVARLLRSKSALALSLRLRRDGGLTQ</sequence>
<dbReference type="Proteomes" id="UP000467841">
    <property type="component" value="Unassembled WGS sequence"/>
</dbReference>